<protein>
    <submittedName>
        <fullName evidence="1">Uncharacterized protein</fullName>
    </submittedName>
</protein>
<reference evidence="1 2" key="1">
    <citation type="journal article" date="2018" name="J. Allergy Clin. Immunol.">
        <title>High-quality assembly of Dermatophagoides pteronyssinus genome and transcriptome reveals a wide range of novel allergens.</title>
        <authorList>
            <person name="Liu X.Y."/>
            <person name="Yang K.Y."/>
            <person name="Wang M.Q."/>
            <person name="Kwok J.S."/>
            <person name="Zeng X."/>
            <person name="Yang Z."/>
            <person name="Xiao X.J."/>
            <person name="Lau C.P."/>
            <person name="Li Y."/>
            <person name="Huang Z.M."/>
            <person name="Ba J.G."/>
            <person name="Yim A.K."/>
            <person name="Ouyang C.Y."/>
            <person name="Ngai S.M."/>
            <person name="Chan T.F."/>
            <person name="Leung E.L."/>
            <person name="Liu L."/>
            <person name="Liu Z.G."/>
            <person name="Tsui S.K."/>
        </authorList>
    </citation>
    <scope>NUCLEOTIDE SEQUENCE [LARGE SCALE GENOMIC DNA]</scope>
    <source>
        <strain evidence="1">Derp</strain>
    </source>
</reference>
<accession>A0ABQ8JTY7</accession>
<evidence type="ECO:0000313" key="1">
    <source>
        <dbReference type="EMBL" id="KAH9426088.1"/>
    </source>
</evidence>
<reference evidence="1 2" key="2">
    <citation type="journal article" date="2022" name="Mol. Biol. Evol.">
        <title>Comparative Genomics Reveals Insights into the Divergent Evolution of Astigmatic Mites and Household Pest Adaptations.</title>
        <authorList>
            <person name="Xiong Q."/>
            <person name="Wan A.T."/>
            <person name="Liu X."/>
            <person name="Fung C.S."/>
            <person name="Xiao X."/>
            <person name="Malainual N."/>
            <person name="Hou J."/>
            <person name="Wang L."/>
            <person name="Wang M."/>
            <person name="Yang K.Y."/>
            <person name="Cui Y."/>
            <person name="Leung E.L."/>
            <person name="Nong W."/>
            <person name="Shin S.K."/>
            <person name="Au S.W."/>
            <person name="Jeong K.Y."/>
            <person name="Chew F.T."/>
            <person name="Hui J.H."/>
            <person name="Leung T.F."/>
            <person name="Tungtrongchitr A."/>
            <person name="Zhong N."/>
            <person name="Liu Z."/>
            <person name="Tsui S.K."/>
        </authorList>
    </citation>
    <scope>NUCLEOTIDE SEQUENCE [LARGE SCALE GENOMIC DNA]</scope>
    <source>
        <strain evidence="1">Derp</strain>
    </source>
</reference>
<proteinExistence type="predicted"/>
<dbReference type="EMBL" id="NJHN03000012">
    <property type="protein sequence ID" value="KAH9426088.1"/>
    <property type="molecule type" value="Genomic_DNA"/>
</dbReference>
<keyword evidence="2" id="KW-1185">Reference proteome</keyword>
<comment type="caution">
    <text evidence="1">The sequence shown here is derived from an EMBL/GenBank/DDBJ whole genome shotgun (WGS) entry which is preliminary data.</text>
</comment>
<name>A0ABQ8JTY7_DERPT</name>
<evidence type="ECO:0000313" key="2">
    <source>
        <dbReference type="Proteomes" id="UP000887458"/>
    </source>
</evidence>
<organism evidence="1 2">
    <name type="scientific">Dermatophagoides pteronyssinus</name>
    <name type="common">European house dust mite</name>
    <dbReference type="NCBI Taxonomy" id="6956"/>
    <lineage>
        <taxon>Eukaryota</taxon>
        <taxon>Metazoa</taxon>
        <taxon>Ecdysozoa</taxon>
        <taxon>Arthropoda</taxon>
        <taxon>Chelicerata</taxon>
        <taxon>Arachnida</taxon>
        <taxon>Acari</taxon>
        <taxon>Acariformes</taxon>
        <taxon>Sarcoptiformes</taxon>
        <taxon>Astigmata</taxon>
        <taxon>Psoroptidia</taxon>
        <taxon>Analgoidea</taxon>
        <taxon>Pyroglyphidae</taxon>
        <taxon>Dermatophagoidinae</taxon>
        <taxon>Dermatophagoides</taxon>
    </lineage>
</organism>
<dbReference type="Proteomes" id="UP000887458">
    <property type="component" value="Unassembled WGS sequence"/>
</dbReference>
<sequence>MFSVFVRPNTSQPNVVFFATILSVIRRSSFNWIKLILSSPINKSTALGSSRNSIPIFRSTFSYGNCHKSANLFDINDTPAPSSNNIRTFLTGLRTRTFVITTEEGQMTTSTYRTFHSAITIPALVIRITAAETHSIIDHNFFTLFGVQCTISCSMIAILEQTFCFRRRYHYLNSSVSKPVVRNVFRTRITVSVIVSHSFSVGRNGNLTAARIRAFKAGITRLLPP</sequence>
<gene>
    <name evidence="1" type="ORF">DERP_007028</name>
</gene>